<name>A0A239NKF4_9PSED</name>
<dbReference type="GO" id="GO:0042773">
    <property type="term" value="P:ATP synthesis coupled electron transport"/>
    <property type="evidence" value="ECO:0007669"/>
    <property type="project" value="InterPro"/>
</dbReference>
<evidence type="ECO:0000256" key="4">
    <source>
        <dbReference type="ARBA" id="ARBA00023136"/>
    </source>
</evidence>
<dbReference type="GO" id="GO:0048038">
    <property type="term" value="F:quinone binding"/>
    <property type="evidence" value="ECO:0007669"/>
    <property type="project" value="UniProtKB-KW"/>
</dbReference>
<evidence type="ECO:0000313" key="9">
    <source>
        <dbReference type="EMBL" id="SNT55397.1"/>
    </source>
</evidence>
<dbReference type="NCBIfam" id="NF004439">
    <property type="entry name" value="PRK05777.1-1"/>
    <property type="match status" value="1"/>
</dbReference>
<feature type="transmembrane region" description="Helical" evidence="5">
    <location>
        <begin position="36"/>
        <end position="54"/>
    </location>
</feature>
<comment type="subcellular location">
    <subcellularLocation>
        <location evidence="5">Cell membrane</location>
        <topology evidence="5">Multi-pass membrane protein</topology>
    </subcellularLocation>
    <subcellularLocation>
        <location evidence="1">Endomembrane system</location>
        <topology evidence="1">Multi-pass membrane protein</topology>
    </subcellularLocation>
    <subcellularLocation>
        <location evidence="6">Membrane</location>
        <topology evidence="6">Multi-pass membrane protein</topology>
    </subcellularLocation>
</comment>
<dbReference type="EC" id="7.1.1.-" evidence="5"/>
<keyword evidence="4 5" id="KW-0472">Membrane</keyword>
<dbReference type="GO" id="GO:0008137">
    <property type="term" value="F:NADH dehydrogenase (ubiquinone) activity"/>
    <property type="evidence" value="ECO:0007669"/>
    <property type="project" value="InterPro"/>
</dbReference>
<protein>
    <recommendedName>
        <fullName evidence="5">NADH-quinone oxidoreductase subunit N</fullName>
        <ecNumber evidence="5">7.1.1.-</ecNumber>
    </recommendedName>
    <alternativeName>
        <fullName evidence="5">NADH dehydrogenase I subunit N</fullName>
    </alternativeName>
    <alternativeName>
        <fullName evidence="5">NDH-1 subunit N</fullName>
    </alternativeName>
</protein>
<dbReference type="GO" id="GO:0005886">
    <property type="term" value="C:plasma membrane"/>
    <property type="evidence" value="ECO:0007669"/>
    <property type="project" value="UniProtKB-SubCell"/>
</dbReference>
<dbReference type="Proteomes" id="UP000199693">
    <property type="component" value="Unassembled WGS sequence"/>
</dbReference>
<comment type="similarity">
    <text evidence="5">Belongs to the complex I subunit 2 family.</text>
</comment>
<feature type="transmembrane region" description="Helical" evidence="5">
    <location>
        <begin position="370"/>
        <end position="393"/>
    </location>
</feature>
<dbReference type="HAMAP" id="MF_00445">
    <property type="entry name" value="NDH1_NuoN_1"/>
    <property type="match status" value="1"/>
</dbReference>
<dbReference type="AlphaFoldDB" id="A0A239NKF4"/>
<feature type="transmembrane region" description="Helical" evidence="5">
    <location>
        <begin position="199"/>
        <end position="226"/>
    </location>
</feature>
<keyword evidence="5" id="KW-0874">Quinone</keyword>
<feature type="transmembrane region" description="Helical" evidence="5">
    <location>
        <begin position="105"/>
        <end position="122"/>
    </location>
</feature>
<dbReference type="NCBIfam" id="TIGR01770">
    <property type="entry name" value="NDH_I_N"/>
    <property type="match status" value="1"/>
</dbReference>
<reference evidence="8 11" key="1">
    <citation type="submission" date="2016-10" db="EMBL/GenBank/DDBJ databases">
        <authorList>
            <person name="de Groot N.N."/>
        </authorList>
    </citation>
    <scope>NUCLEOTIDE SEQUENCE [LARGE SCALE GENOMIC DNA]</scope>
    <source>
        <strain evidence="8 11">CCM 7361</strain>
    </source>
</reference>
<keyword evidence="5" id="KW-0520">NAD</keyword>
<dbReference type="RefSeq" id="WP_089394811.1">
    <property type="nucleotide sequence ID" value="NZ_FNEC01000066.1"/>
</dbReference>
<feature type="transmembrane region" description="Helical" evidence="5">
    <location>
        <begin position="160"/>
        <end position="179"/>
    </location>
</feature>
<dbReference type="GO" id="GO:0050136">
    <property type="term" value="F:NADH dehydrogenase (quinone) (non-electrogenic) activity"/>
    <property type="evidence" value="ECO:0007669"/>
    <property type="project" value="UniProtKB-UniRule"/>
</dbReference>
<dbReference type="PANTHER" id="PTHR22773">
    <property type="entry name" value="NADH DEHYDROGENASE"/>
    <property type="match status" value="1"/>
</dbReference>
<feature type="domain" description="NADH:quinone oxidoreductase/Mrp antiporter transmembrane" evidence="7">
    <location>
        <begin position="122"/>
        <end position="419"/>
    </location>
</feature>
<dbReference type="InterPro" id="IPR010096">
    <property type="entry name" value="NADH-Q_OxRdtase_suN/2"/>
</dbReference>
<evidence type="ECO:0000313" key="10">
    <source>
        <dbReference type="Proteomes" id="UP000198309"/>
    </source>
</evidence>
<keyword evidence="2 5" id="KW-0812">Transmembrane</keyword>
<accession>A0A239NKF4</accession>
<comment type="subunit">
    <text evidence="5">NDH-1 is composed of 13 different subunits. Subunits NuoA, H, J, K, L, M, N constitute the membrane sector of the complex.</text>
</comment>
<evidence type="ECO:0000256" key="3">
    <source>
        <dbReference type="ARBA" id="ARBA00022989"/>
    </source>
</evidence>
<keyword evidence="5" id="KW-1278">Translocase</keyword>
<evidence type="ECO:0000256" key="5">
    <source>
        <dbReference type="HAMAP-Rule" id="MF_00445"/>
    </source>
</evidence>
<comment type="catalytic activity">
    <reaction evidence="5">
        <text>a quinone + NADH + 5 H(+)(in) = a quinol + NAD(+) + 4 H(+)(out)</text>
        <dbReference type="Rhea" id="RHEA:57888"/>
        <dbReference type="ChEBI" id="CHEBI:15378"/>
        <dbReference type="ChEBI" id="CHEBI:24646"/>
        <dbReference type="ChEBI" id="CHEBI:57540"/>
        <dbReference type="ChEBI" id="CHEBI:57945"/>
        <dbReference type="ChEBI" id="CHEBI:132124"/>
    </reaction>
</comment>
<evidence type="ECO:0000313" key="8">
    <source>
        <dbReference type="EMBL" id="SDL05525.1"/>
    </source>
</evidence>
<feature type="transmembrane region" description="Helical" evidence="5">
    <location>
        <begin position="327"/>
        <end position="350"/>
    </location>
</feature>
<feature type="transmembrane region" description="Helical" evidence="5">
    <location>
        <begin position="270"/>
        <end position="291"/>
    </location>
</feature>
<feature type="transmembrane region" description="Helical" evidence="5">
    <location>
        <begin position="128"/>
        <end position="148"/>
    </location>
</feature>
<keyword evidence="5" id="KW-0830">Ubiquinone</keyword>
<organism evidence="8 11">
    <name type="scientific">Pseudomonas delhiensis</name>
    <dbReference type="NCBI Taxonomy" id="366289"/>
    <lineage>
        <taxon>Bacteria</taxon>
        <taxon>Pseudomonadati</taxon>
        <taxon>Pseudomonadota</taxon>
        <taxon>Gammaproteobacteria</taxon>
        <taxon>Pseudomonadales</taxon>
        <taxon>Pseudomonadaceae</taxon>
        <taxon>Pseudomonas</taxon>
    </lineage>
</organism>
<evidence type="ECO:0000256" key="2">
    <source>
        <dbReference type="ARBA" id="ARBA00022692"/>
    </source>
</evidence>
<reference evidence="9 10" key="2">
    <citation type="submission" date="2017-06" db="EMBL/GenBank/DDBJ databases">
        <authorList>
            <person name="Varghese N."/>
            <person name="Submissions S."/>
        </authorList>
    </citation>
    <scope>NUCLEOTIDE SEQUENCE [LARGE SCALE GENOMIC DNA]</scope>
    <source>
        <strain evidence="9 10">RLD-1</strain>
    </source>
</reference>
<keyword evidence="10" id="KW-1185">Reference proteome</keyword>
<evidence type="ECO:0000259" key="7">
    <source>
        <dbReference type="Pfam" id="PF00361"/>
    </source>
</evidence>
<keyword evidence="5" id="KW-0813">Transport</keyword>
<keyword evidence="3 5" id="KW-1133">Transmembrane helix</keyword>
<feature type="transmembrane region" description="Helical" evidence="5">
    <location>
        <begin position="298"/>
        <end position="321"/>
    </location>
</feature>
<dbReference type="GO" id="GO:0012505">
    <property type="term" value="C:endomembrane system"/>
    <property type="evidence" value="ECO:0007669"/>
    <property type="project" value="UniProtKB-SubCell"/>
</dbReference>
<dbReference type="InterPro" id="IPR001750">
    <property type="entry name" value="ND/Mrp_TM"/>
</dbReference>
<evidence type="ECO:0000256" key="6">
    <source>
        <dbReference type="RuleBase" id="RU000320"/>
    </source>
</evidence>
<evidence type="ECO:0000256" key="1">
    <source>
        <dbReference type="ARBA" id="ARBA00004127"/>
    </source>
</evidence>
<comment type="function">
    <text evidence="5">NDH-1 shuttles electrons from NADH, via FMN and iron-sulfur (Fe-S) centers, to quinones in the respiratory chain. The immediate electron acceptor for the enzyme in this species is believed to be ubiquinone. Couples the redox reaction to proton translocation (for every two electrons transferred, four hydrogen ions are translocated across the cytoplasmic membrane), and thus conserves the redox energy in a proton gradient.</text>
</comment>
<gene>
    <name evidence="5" type="primary">nuoN</name>
    <name evidence="8" type="ORF">SAMN05216189_106623</name>
    <name evidence="9" type="ORF">SAMN06295949_15122</name>
</gene>
<proteinExistence type="inferred from homology"/>
<dbReference type="EMBL" id="FZPC01000051">
    <property type="protein sequence ID" value="SNT55397.1"/>
    <property type="molecule type" value="Genomic_DNA"/>
</dbReference>
<feature type="transmembrane region" description="Helical" evidence="5">
    <location>
        <begin position="447"/>
        <end position="469"/>
    </location>
</feature>
<feature type="transmembrane region" description="Helical" evidence="5">
    <location>
        <begin position="238"/>
        <end position="258"/>
    </location>
</feature>
<sequence>MTFTIQHFIALLPLLITSATLVVVMLAVAWKRNHRLIATLSMIGLNLALVSILWAVKATPIVVTPLLLIDNFALFYSALILVAALACSTLAHAYMESYPGNREELYLLLLLSTAGGLVLVAAQNLAGLFIGLELLSVPVYGMVAYAFFNKRSLEAGIKYTVLSAAGSAFLLFGMAMLYAEAGTLDFAGLGSALAEGTVHSPLLTIGVGMMLVGLGFKLSLAPFHLWTPDVYEGAPAPVAAFLATAAKVAVFAVLLRLFQIAPAALHSGVLHVALAVIAVISILVGNLLALTQSNLKRLLGYSSIAHLGYLLIAVVASNGLAVETVGVYLTTYVVTTLGAFGVVTLMSTPYGGRDADALFEYRGLFWRRPVLTAVMTVMMLSLAGIPLTAGFIGKFYVIASGVESHLWWLVGALVLGSAIGLYYYLRVMVTLFLVEPNMKRHDAPLDWAQRAGGIMLVAIALLAFFLGVYPQPLLDILQHSGLAVAAAG</sequence>
<feature type="transmembrane region" description="Helical" evidence="5">
    <location>
        <begin position="405"/>
        <end position="426"/>
    </location>
</feature>
<feature type="transmembrane region" description="Helical" evidence="5">
    <location>
        <begin position="6"/>
        <end position="29"/>
    </location>
</feature>
<dbReference type="Pfam" id="PF00361">
    <property type="entry name" value="Proton_antipo_M"/>
    <property type="match status" value="1"/>
</dbReference>
<dbReference type="EMBL" id="FNEC01000066">
    <property type="protein sequence ID" value="SDL05525.1"/>
    <property type="molecule type" value="Genomic_DNA"/>
</dbReference>
<dbReference type="Proteomes" id="UP000198309">
    <property type="component" value="Unassembled WGS sequence"/>
</dbReference>
<keyword evidence="5" id="KW-1003">Cell membrane</keyword>
<evidence type="ECO:0000313" key="11">
    <source>
        <dbReference type="Proteomes" id="UP000199693"/>
    </source>
</evidence>
<feature type="transmembrane region" description="Helical" evidence="5">
    <location>
        <begin position="74"/>
        <end position="93"/>
    </location>
</feature>